<name>A0A0N7ZCN9_SCYOL</name>
<dbReference type="InterPro" id="IPR053010">
    <property type="entry name" value="SET_SmydA-8"/>
</dbReference>
<proteinExistence type="predicted"/>
<organism evidence="3">
    <name type="scientific">Scylla olivacea</name>
    <name type="common">Orange mud crab</name>
    <name type="synonym">Cancer olivacea</name>
    <dbReference type="NCBI Taxonomy" id="85551"/>
    <lineage>
        <taxon>Eukaryota</taxon>
        <taxon>Metazoa</taxon>
        <taxon>Ecdysozoa</taxon>
        <taxon>Arthropoda</taxon>
        <taxon>Crustacea</taxon>
        <taxon>Multicrustacea</taxon>
        <taxon>Malacostraca</taxon>
        <taxon>Eumalacostraca</taxon>
        <taxon>Eucarida</taxon>
        <taxon>Decapoda</taxon>
        <taxon>Pleocyemata</taxon>
        <taxon>Brachyura</taxon>
        <taxon>Eubrachyura</taxon>
        <taxon>Portunoidea</taxon>
        <taxon>Portunidae</taxon>
        <taxon>Portuninae</taxon>
        <taxon>Scylla</taxon>
    </lineage>
</organism>
<dbReference type="EMBL" id="GDRN01063368">
    <property type="protein sequence ID" value="JAI64977.1"/>
    <property type="molecule type" value="Transcribed_RNA"/>
</dbReference>
<dbReference type="Gene3D" id="6.10.140.2220">
    <property type="match status" value="1"/>
</dbReference>
<dbReference type="SUPFAM" id="SSF82199">
    <property type="entry name" value="SET domain"/>
    <property type="match status" value="1"/>
</dbReference>
<dbReference type="EMBL" id="GDRN01063371">
    <property type="protein sequence ID" value="JAI64976.1"/>
    <property type="molecule type" value="Transcribed_RNA"/>
</dbReference>
<dbReference type="Pfam" id="PF00856">
    <property type="entry name" value="SET"/>
    <property type="match status" value="1"/>
</dbReference>
<protein>
    <recommendedName>
        <fullName evidence="2">SET domain-containing protein</fullName>
    </recommendedName>
</protein>
<dbReference type="InterPro" id="IPR046341">
    <property type="entry name" value="SET_dom_sf"/>
</dbReference>
<reference evidence="3" key="1">
    <citation type="submission" date="2015-09" db="EMBL/GenBank/DDBJ databases">
        <title>Scylla olivacea transcriptome.</title>
        <authorList>
            <person name="Ikhwanuddin M."/>
        </authorList>
    </citation>
    <scope>NUCLEOTIDE SEQUENCE</scope>
</reference>
<dbReference type="Gene3D" id="2.170.270.10">
    <property type="entry name" value="SET domain"/>
    <property type="match status" value="1"/>
</dbReference>
<dbReference type="CDD" id="cd20071">
    <property type="entry name" value="SET_SMYD"/>
    <property type="match status" value="1"/>
</dbReference>
<sequence length="441" mass="46958">MAGALLPSKHAAGLHALLPGLGDQIHPHLVDSCEAQAPPSEPAAKDSPLGTPGAASPCPTADLGAAGGLCSMQRSARYGRYLVTQRAVAAGQVLLEETPLLVVPKVDSETSCLACMAPLRVEWTACRTCGGPLCATDCRGAHHGATECRLLQRMGFREAPHLEALIKELNVILGPLRLLLLVQESRAAREAFLSLESHAAVRLRLPVGKFVEEHIVGGLRQRLGLALPRETVHHACGVLDTNCFEVTLDNAGHGRAIFPAAAMMNHSCVPNAHWWFYRGRLVVCAATALPRGTPVLISYTHALWGTRVRAAQLTTCKMFTCTCERCRDPAECGSHLSSVRCRVCGDVVVPPAQRQDAWQCRACGNTVEAALVEALVHAGATQLAHLREETAAGVAAAVTHLSRLLGPHHYVVARARHCFLEALFAAPLSGRAARPARGSCT</sequence>
<dbReference type="PROSITE" id="PS50280">
    <property type="entry name" value="SET"/>
    <property type="match status" value="1"/>
</dbReference>
<dbReference type="AlphaFoldDB" id="A0A0N7ZCN9"/>
<accession>A0A0N7ZCN9</accession>
<dbReference type="GO" id="GO:0008757">
    <property type="term" value="F:S-adenosylmethionine-dependent methyltransferase activity"/>
    <property type="evidence" value="ECO:0007669"/>
    <property type="project" value="UniProtKB-ARBA"/>
</dbReference>
<dbReference type="GO" id="GO:0008170">
    <property type="term" value="F:N-methyltransferase activity"/>
    <property type="evidence" value="ECO:0007669"/>
    <property type="project" value="UniProtKB-ARBA"/>
</dbReference>
<dbReference type="Gene3D" id="1.10.220.160">
    <property type="match status" value="1"/>
</dbReference>
<evidence type="ECO:0000256" key="1">
    <source>
        <dbReference type="SAM" id="MobiDB-lite"/>
    </source>
</evidence>
<dbReference type="PANTHER" id="PTHR46455:SF6">
    <property type="entry name" value="RE22408P-RELATED"/>
    <property type="match status" value="1"/>
</dbReference>
<dbReference type="GO" id="GO:0008276">
    <property type="term" value="F:protein methyltransferase activity"/>
    <property type="evidence" value="ECO:0007669"/>
    <property type="project" value="UniProtKB-ARBA"/>
</dbReference>
<feature type="region of interest" description="Disordered" evidence="1">
    <location>
        <begin position="34"/>
        <end position="56"/>
    </location>
</feature>
<feature type="domain" description="SET" evidence="2">
    <location>
        <begin position="67"/>
        <end position="300"/>
    </location>
</feature>
<evidence type="ECO:0000259" key="2">
    <source>
        <dbReference type="PROSITE" id="PS50280"/>
    </source>
</evidence>
<dbReference type="InterPro" id="IPR001214">
    <property type="entry name" value="SET_dom"/>
</dbReference>
<evidence type="ECO:0000313" key="3">
    <source>
        <dbReference type="EMBL" id="JAI64976.1"/>
    </source>
</evidence>
<dbReference type="PANTHER" id="PTHR46455">
    <property type="entry name" value="SET AND MYND DOMAIN CONTAINING, ARTHROPOD-SPECIFIC, MEMBER 4, ISOFORM A"/>
    <property type="match status" value="1"/>
</dbReference>